<dbReference type="KEGG" id="orp:MOP44_16890"/>
<reference evidence="2" key="1">
    <citation type="submission" date="2021-04" db="EMBL/GenBank/DDBJ databases">
        <title>Phylogenetic analysis of Acidobacteriaceae.</title>
        <authorList>
            <person name="Qiu L."/>
            <person name="Zhang Q."/>
        </authorList>
    </citation>
    <scope>NUCLEOTIDE SEQUENCE</scope>
    <source>
        <strain evidence="2">DSM 25168</strain>
    </source>
</reference>
<dbReference type="GO" id="GO:0008893">
    <property type="term" value="F:guanosine-3',5'-bis(diphosphate) 3'-diphosphatase activity"/>
    <property type="evidence" value="ECO:0007669"/>
    <property type="project" value="TreeGrafter"/>
</dbReference>
<dbReference type="Gene3D" id="1.10.3210.10">
    <property type="entry name" value="Hypothetical protein af1432"/>
    <property type="match status" value="1"/>
</dbReference>
<dbReference type="AlphaFoldDB" id="A0A9J7BIC6"/>
<dbReference type="SUPFAM" id="SSF109604">
    <property type="entry name" value="HD-domain/PDEase-like"/>
    <property type="match status" value="1"/>
</dbReference>
<gene>
    <name evidence="2" type="ORF">MOP44_16890</name>
</gene>
<sequence length="439" mass="48630">MGELVKSAKLFANENHERIHVGAIPAVRDLPMHRKSVAQIVSSVTNDEETIAAAWLHDIVEDTAVTIGDLERRFGSEVARVVGELTVPTHAGFRNRVTRTGLAKQHFAGASPAAKTVKIADLIDSCSTLHKTDPIALIPYASETSELIEVLAGGDSRLLARLQRNLDKYAIDSLPAQKGAAAPRFRPLAIPIAALRVFEQAITAQYVAEPLVSFDSELHPAELHQAMTVAGIHVAGLHRHGKLWGFLPARQHKSGETPQGREFAKSQIVSGRSPLTEVTDVLTRHDFCFVSVNESISGVIARSDFHKPAVRMWLFGIITFTELETTERIRQKWPEDSWTSLVSEQRLERARRLYAERQRRKEDCDLLDCLQLSDKVDVLLTDPAERNVLGITSASGAQKASKELEILRNKVAHSQSFADKDWAQVARMARRIHQLLDGA</sequence>
<dbReference type="SMART" id="SM00471">
    <property type="entry name" value="HDc"/>
    <property type="match status" value="1"/>
</dbReference>
<accession>A0A9J7BIC6</accession>
<dbReference type="RefSeq" id="WP_260791403.1">
    <property type="nucleotide sequence ID" value="NZ_CP093313.1"/>
</dbReference>
<evidence type="ECO:0000259" key="1">
    <source>
        <dbReference type="SMART" id="SM00471"/>
    </source>
</evidence>
<name>A0A9J7BIC6_9BACT</name>
<organism evidence="2 3">
    <name type="scientific">Occallatibacter riparius</name>
    <dbReference type="NCBI Taxonomy" id="1002689"/>
    <lineage>
        <taxon>Bacteria</taxon>
        <taxon>Pseudomonadati</taxon>
        <taxon>Acidobacteriota</taxon>
        <taxon>Terriglobia</taxon>
        <taxon>Terriglobales</taxon>
        <taxon>Acidobacteriaceae</taxon>
        <taxon>Occallatibacter</taxon>
    </lineage>
</organism>
<keyword evidence="3" id="KW-1185">Reference proteome</keyword>
<proteinExistence type="predicted"/>
<dbReference type="Proteomes" id="UP001059380">
    <property type="component" value="Chromosome"/>
</dbReference>
<protein>
    <submittedName>
        <fullName evidence="2">HD domain-containing protein</fullName>
    </submittedName>
</protein>
<dbReference type="InterPro" id="IPR003607">
    <property type="entry name" value="HD/PDEase_dom"/>
</dbReference>
<dbReference type="InterPro" id="IPR052194">
    <property type="entry name" value="MESH1"/>
</dbReference>
<evidence type="ECO:0000313" key="3">
    <source>
        <dbReference type="Proteomes" id="UP001059380"/>
    </source>
</evidence>
<dbReference type="EMBL" id="CP093313">
    <property type="protein sequence ID" value="UWZ82249.1"/>
    <property type="molecule type" value="Genomic_DNA"/>
</dbReference>
<dbReference type="PANTHER" id="PTHR46246:SF1">
    <property type="entry name" value="GUANOSINE-3',5'-BIS(DIPHOSPHATE) 3'-PYROPHOSPHOHYDROLASE MESH1"/>
    <property type="match status" value="1"/>
</dbReference>
<feature type="domain" description="HD/PDEase" evidence="1">
    <location>
        <begin position="26"/>
        <end position="135"/>
    </location>
</feature>
<dbReference type="PANTHER" id="PTHR46246">
    <property type="entry name" value="GUANOSINE-3',5'-BIS(DIPHOSPHATE) 3'-PYROPHOSPHOHYDROLASE MESH1"/>
    <property type="match status" value="1"/>
</dbReference>
<dbReference type="Pfam" id="PF13328">
    <property type="entry name" value="HD_4"/>
    <property type="match status" value="1"/>
</dbReference>
<evidence type="ECO:0000313" key="2">
    <source>
        <dbReference type="EMBL" id="UWZ82249.1"/>
    </source>
</evidence>